<reference evidence="2 3" key="1">
    <citation type="journal article" date="2014" name="Genome Announc.">
        <title>Genome Sequence of Youngiibacter fragilis, the Type Strain of the Genus Youngiibacter.</title>
        <authorList>
            <person name="Wawrik C.B."/>
            <person name="Callaghan A.V."/>
            <person name="Stamps B.W."/>
            <person name="Wawrik B."/>
        </authorList>
    </citation>
    <scope>NUCLEOTIDE SEQUENCE [LARGE SCALE GENOMIC DNA]</scope>
    <source>
        <strain evidence="2 3">232.1</strain>
    </source>
</reference>
<feature type="transmembrane region" description="Helical" evidence="1">
    <location>
        <begin position="6"/>
        <end position="22"/>
    </location>
</feature>
<sequence length="160" mass="19001">MVNLSLLFVIICVNVIMMFLYKKETSHQYGDAIRYPKLYLWVGIAGLIFVSVMLILMMLYPNDTDNLLVYALFYAFGILYVGIIMAYMNWFMIIEKDHFIYRSIFRKTYKVFYSDVIDCTIKENDVIIKTKDRKFDVDRNLPGVRELGQRLRSQTRKNSK</sequence>
<dbReference type="AlphaFoldDB" id="V7I6U4"/>
<evidence type="ECO:0008006" key="4">
    <source>
        <dbReference type="Google" id="ProtNLM"/>
    </source>
</evidence>
<dbReference type="EMBL" id="AXUN02000047">
    <property type="protein sequence ID" value="ETA81940.1"/>
    <property type="molecule type" value="Genomic_DNA"/>
</dbReference>
<comment type="caution">
    <text evidence="2">The sequence shown here is derived from an EMBL/GenBank/DDBJ whole genome shotgun (WGS) entry which is preliminary data.</text>
</comment>
<accession>V7I6U4</accession>
<evidence type="ECO:0000256" key="1">
    <source>
        <dbReference type="SAM" id="Phobius"/>
    </source>
</evidence>
<organism evidence="2 3">
    <name type="scientific">Youngiibacter fragilis 232.1</name>
    <dbReference type="NCBI Taxonomy" id="994573"/>
    <lineage>
        <taxon>Bacteria</taxon>
        <taxon>Bacillati</taxon>
        <taxon>Bacillota</taxon>
        <taxon>Clostridia</taxon>
        <taxon>Eubacteriales</taxon>
        <taxon>Clostridiaceae</taxon>
        <taxon>Youngiibacter</taxon>
    </lineage>
</organism>
<dbReference type="Proteomes" id="UP000017747">
    <property type="component" value="Unassembled WGS sequence"/>
</dbReference>
<keyword evidence="1" id="KW-1133">Transmembrane helix</keyword>
<name>V7I6U4_9CLOT</name>
<proteinExistence type="predicted"/>
<keyword evidence="1" id="KW-0812">Transmembrane</keyword>
<feature type="transmembrane region" description="Helical" evidence="1">
    <location>
        <begin position="67"/>
        <end position="93"/>
    </location>
</feature>
<gene>
    <name evidence="2" type="ORF">T472_0203750</name>
</gene>
<evidence type="ECO:0000313" key="2">
    <source>
        <dbReference type="EMBL" id="ETA81940.1"/>
    </source>
</evidence>
<evidence type="ECO:0000313" key="3">
    <source>
        <dbReference type="Proteomes" id="UP000017747"/>
    </source>
</evidence>
<feature type="transmembrane region" description="Helical" evidence="1">
    <location>
        <begin position="38"/>
        <end position="61"/>
    </location>
</feature>
<protein>
    <recommendedName>
        <fullName evidence="4">DUF5673 domain-containing protein</fullName>
    </recommendedName>
</protein>
<dbReference type="InterPro" id="IPR046690">
    <property type="entry name" value="DUF6560"/>
</dbReference>
<dbReference type="Pfam" id="PF20197">
    <property type="entry name" value="DUF6560"/>
    <property type="match status" value="1"/>
</dbReference>
<dbReference type="STRING" id="994573.T472_0203750"/>
<keyword evidence="3" id="KW-1185">Reference proteome</keyword>
<keyword evidence="1" id="KW-0472">Membrane</keyword>